<organism evidence="2 3">
    <name type="scientific">Molossus molossus</name>
    <name type="common">Pallas' mastiff bat</name>
    <name type="synonym">Vespertilio molossus</name>
    <dbReference type="NCBI Taxonomy" id="27622"/>
    <lineage>
        <taxon>Eukaryota</taxon>
        <taxon>Metazoa</taxon>
        <taxon>Chordata</taxon>
        <taxon>Craniata</taxon>
        <taxon>Vertebrata</taxon>
        <taxon>Euteleostomi</taxon>
        <taxon>Mammalia</taxon>
        <taxon>Eutheria</taxon>
        <taxon>Laurasiatheria</taxon>
        <taxon>Chiroptera</taxon>
        <taxon>Yangochiroptera</taxon>
        <taxon>Molossidae</taxon>
        <taxon>Molossus</taxon>
    </lineage>
</organism>
<accession>A0A7J8E304</accession>
<name>A0A7J8E304_MOLMO</name>
<evidence type="ECO:0000313" key="2">
    <source>
        <dbReference type="EMBL" id="KAF6429655.1"/>
    </source>
</evidence>
<dbReference type="Proteomes" id="UP000550707">
    <property type="component" value="Unassembled WGS sequence"/>
</dbReference>
<protein>
    <submittedName>
        <fullName evidence="2">Uncharacterized protein</fullName>
    </submittedName>
</protein>
<evidence type="ECO:0000256" key="1">
    <source>
        <dbReference type="SAM" id="MobiDB-lite"/>
    </source>
</evidence>
<gene>
    <name evidence="2" type="ORF">HJG59_009016</name>
</gene>
<keyword evidence="3" id="KW-1185">Reference proteome</keyword>
<sequence>MGASRLTAGRCPWGLQPLSQTQSRTPTPQLTLTASSCSPLPSTLPSSLLPRAGLPPSVTVPQRLPRGHLEAQETSLLSHKQCIHLPLPVHTFLDSGLPVERGVEPRSCPSLLMAPRWAPPCPHALHFCV</sequence>
<comment type="caution">
    <text evidence="2">The sequence shown here is derived from an EMBL/GenBank/DDBJ whole genome shotgun (WGS) entry which is preliminary data.</text>
</comment>
<evidence type="ECO:0000313" key="3">
    <source>
        <dbReference type="Proteomes" id="UP000550707"/>
    </source>
</evidence>
<dbReference type="EMBL" id="JACASF010000015">
    <property type="protein sequence ID" value="KAF6429655.1"/>
    <property type="molecule type" value="Genomic_DNA"/>
</dbReference>
<feature type="compositionally biased region" description="Polar residues" evidence="1">
    <location>
        <begin position="17"/>
        <end position="29"/>
    </location>
</feature>
<reference evidence="2 3" key="1">
    <citation type="journal article" date="2020" name="Nature">
        <title>Six reference-quality genomes reveal evolution of bat adaptations.</title>
        <authorList>
            <person name="Jebb D."/>
            <person name="Huang Z."/>
            <person name="Pippel M."/>
            <person name="Hughes G.M."/>
            <person name="Lavrichenko K."/>
            <person name="Devanna P."/>
            <person name="Winkler S."/>
            <person name="Jermiin L.S."/>
            <person name="Skirmuntt E.C."/>
            <person name="Katzourakis A."/>
            <person name="Burkitt-Gray L."/>
            <person name="Ray D.A."/>
            <person name="Sullivan K.A.M."/>
            <person name="Roscito J.G."/>
            <person name="Kirilenko B.M."/>
            <person name="Davalos L.M."/>
            <person name="Corthals A.P."/>
            <person name="Power M.L."/>
            <person name="Jones G."/>
            <person name="Ransome R.D."/>
            <person name="Dechmann D.K.N."/>
            <person name="Locatelli A.G."/>
            <person name="Puechmaille S.J."/>
            <person name="Fedrigo O."/>
            <person name="Jarvis E.D."/>
            <person name="Hiller M."/>
            <person name="Vernes S.C."/>
            <person name="Myers E.W."/>
            <person name="Teeling E.C."/>
        </authorList>
    </citation>
    <scope>NUCLEOTIDE SEQUENCE [LARGE SCALE GENOMIC DNA]</scope>
    <source>
        <strain evidence="2">MMolMol1</strain>
        <tissue evidence="2">Muscle</tissue>
    </source>
</reference>
<dbReference type="InParanoid" id="A0A7J8E304"/>
<feature type="region of interest" description="Disordered" evidence="1">
    <location>
        <begin position="1"/>
        <end position="38"/>
    </location>
</feature>
<dbReference type="AlphaFoldDB" id="A0A7J8E304"/>
<proteinExistence type="predicted"/>